<dbReference type="AlphaFoldDB" id="A0A1I0TXV0"/>
<evidence type="ECO:0000259" key="3">
    <source>
        <dbReference type="Pfam" id="PF07863"/>
    </source>
</evidence>
<reference evidence="5" key="1">
    <citation type="submission" date="2016-10" db="EMBL/GenBank/DDBJ databases">
        <authorList>
            <person name="Varghese N."/>
            <person name="Submissions S."/>
        </authorList>
    </citation>
    <scope>NUCLEOTIDE SEQUENCE [LARGE SCALE GENOMIC DNA]</scope>
    <source>
        <strain evidence="5">DSM 18130</strain>
    </source>
</reference>
<keyword evidence="5" id="KW-1185">Reference proteome</keyword>
<evidence type="ECO:0000256" key="1">
    <source>
        <dbReference type="SAM" id="Phobius"/>
    </source>
</evidence>
<protein>
    <submittedName>
        <fullName evidence="4">Bacteroides conjugative transposon TraJ protein</fullName>
    </submittedName>
</protein>
<feature type="transmembrane region" description="Helical" evidence="1">
    <location>
        <begin position="249"/>
        <end position="268"/>
    </location>
</feature>
<proteinExistence type="predicted"/>
<dbReference type="EMBL" id="FOJM01000016">
    <property type="protein sequence ID" value="SFA56490.1"/>
    <property type="molecule type" value="Genomic_DNA"/>
</dbReference>
<dbReference type="InterPro" id="IPR022393">
    <property type="entry name" value="Conjugative_transposon_TraJ"/>
</dbReference>
<name>A0A1I0TXV0_9SPHI</name>
<organism evidence="4 5">
    <name type="scientific">Pedobacter suwonensis</name>
    <dbReference type="NCBI Taxonomy" id="332999"/>
    <lineage>
        <taxon>Bacteria</taxon>
        <taxon>Pseudomonadati</taxon>
        <taxon>Bacteroidota</taxon>
        <taxon>Sphingobacteriia</taxon>
        <taxon>Sphingobacteriales</taxon>
        <taxon>Sphingobacteriaceae</taxon>
        <taxon>Pedobacter</taxon>
    </lineage>
</organism>
<feature type="transmembrane region" description="Helical" evidence="1">
    <location>
        <begin position="280"/>
        <end position="302"/>
    </location>
</feature>
<feature type="chain" id="PRO_5011686709" evidence="2">
    <location>
        <begin position="25"/>
        <end position="333"/>
    </location>
</feature>
<dbReference type="InterPro" id="IPR012424">
    <property type="entry name" value="Conjugative_transposon_TraJ_C"/>
</dbReference>
<feature type="domain" description="Conjugative transposon TraJ C-terminal" evidence="3">
    <location>
        <begin position="30"/>
        <end position="330"/>
    </location>
</feature>
<accession>A0A1I0TXV0</accession>
<sequence length="333" mass="36226">MKKSVRRTMMLAAICLALPLLSQAQGFGDNISGLNGELEKLFNQFLPKCSLMMDVGRAIGGFAALWFVAVRVWKHLARAEAIDFYPLLRPFAIGLAILLFPALVNLMNGVLSPVVSATRDLSKNSGQAIAWQLDQEEKAATQAPPPGIYNNGQGQQWEQYSQPEGANADQADMGSIFSYFSFKSMAKNFVRVVVQVLYQAAALCINTVRTFYLIILVLLGPLVLGLSVFDGFGHSLSNWFARYVNVYMWLPVANIFGAIISTLLENMLTLDNNFFASTTYIIFMIMGIVGYFTVPTVAGYIIQPGGADALTQKVSSAPGQIAQGAATVAKVLI</sequence>
<feature type="transmembrane region" description="Helical" evidence="1">
    <location>
        <begin position="212"/>
        <end position="229"/>
    </location>
</feature>
<keyword evidence="1" id="KW-1133">Transmembrane helix</keyword>
<gene>
    <name evidence="4" type="ORF">SAMN04488511_11615</name>
</gene>
<dbReference type="NCBIfam" id="TIGR03782">
    <property type="entry name" value="Bac_Flav_CT_J"/>
    <property type="match status" value="1"/>
</dbReference>
<dbReference type="Proteomes" id="UP000198836">
    <property type="component" value="Unassembled WGS sequence"/>
</dbReference>
<feature type="transmembrane region" description="Helical" evidence="1">
    <location>
        <begin position="50"/>
        <end position="70"/>
    </location>
</feature>
<evidence type="ECO:0000313" key="4">
    <source>
        <dbReference type="EMBL" id="SFA56490.1"/>
    </source>
</evidence>
<keyword evidence="2" id="KW-0732">Signal</keyword>
<dbReference type="RefSeq" id="WP_244278861.1">
    <property type="nucleotide sequence ID" value="NZ_FOJM01000016.1"/>
</dbReference>
<keyword evidence="1" id="KW-0812">Transmembrane</keyword>
<dbReference type="Pfam" id="PF07863">
    <property type="entry name" value="CtnDOT_TraJ"/>
    <property type="match status" value="1"/>
</dbReference>
<feature type="transmembrane region" description="Helical" evidence="1">
    <location>
        <begin position="91"/>
        <end position="111"/>
    </location>
</feature>
<keyword evidence="1" id="KW-0472">Membrane</keyword>
<evidence type="ECO:0000256" key="2">
    <source>
        <dbReference type="SAM" id="SignalP"/>
    </source>
</evidence>
<dbReference type="STRING" id="332999.SAMN04488511_11615"/>
<evidence type="ECO:0000313" key="5">
    <source>
        <dbReference type="Proteomes" id="UP000198836"/>
    </source>
</evidence>
<feature type="signal peptide" evidence="2">
    <location>
        <begin position="1"/>
        <end position="24"/>
    </location>
</feature>